<name>A0A564YLR8_HYMDI</name>
<dbReference type="EMBL" id="CABIJS010000277">
    <property type="protein sequence ID" value="VUZ48120.1"/>
    <property type="molecule type" value="Genomic_DNA"/>
</dbReference>
<feature type="domain" description="DUF5744" evidence="1">
    <location>
        <begin position="126"/>
        <end position="174"/>
    </location>
</feature>
<dbReference type="AlphaFoldDB" id="A0A564YLR8"/>
<sequence>MYKLPSLKDLAFGNMGTEGADDKPVPEEEVLSWETRDAKEPFGKLLTLDYTSHSVTFRNKYMVTVPELYDEIGSPEHAATFVLNTPFLEPLVCRYWFKSNKATLLRLSRSTEGLQYKTFMGTKCARFQPPAPDNKLLILQMPYQKGLGESTEVILLFGNVVIETELEVTFHSVPGHVAPENKEVYIGNNCIDLVDYKGENARN</sequence>
<dbReference type="Proteomes" id="UP000321570">
    <property type="component" value="Unassembled WGS sequence"/>
</dbReference>
<reference evidence="2 3" key="1">
    <citation type="submission" date="2019-07" db="EMBL/GenBank/DDBJ databases">
        <authorList>
            <person name="Jastrzebski P J."/>
            <person name="Paukszto L."/>
            <person name="Jastrzebski P J."/>
        </authorList>
    </citation>
    <scope>NUCLEOTIDE SEQUENCE [LARGE SCALE GENOMIC DNA]</scope>
    <source>
        <strain evidence="2 3">WMS-il1</strain>
    </source>
</reference>
<accession>A0A564YLR8</accession>
<evidence type="ECO:0000313" key="3">
    <source>
        <dbReference type="Proteomes" id="UP000321570"/>
    </source>
</evidence>
<proteinExistence type="predicted"/>
<gene>
    <name evidence="2" type="ORF">WMSIL1_LOCUS7596</name>
</gene>
<dbReference type="Pfam" id="PF19015">
    <property type="entry name" value="DUF5744"/>
    <property type="match status" value="1"/>
</dbReference>
<evidence type="ECO:0000259" key="1">
    <source>
        <dbReference type="Pfam" id="PF19015"/>
    </source>
</evidence>
<evidence type="ECO:0000313" key="2">
    <source>
        <dbReference type="EMBL" id="VUZ48120.1"/>
    </source>
</evidence>
<organism evidence="2 3">
    <name type="scientific">Hymenolepis diminuta</name>
    <name type="common">Rat tapeworm</name>
    <dbReference type="NCBI Taxonomy" id="6216"/>
    <lineage>
        <taxon>Eukaryota</taxon>
        <taxon>Metazoa</taxon>
        <taxon>Spiralia</taxon>
        <taxon>Lophotrochozoa</taxon>
        <taxon>Platyhelminthes</taxon>
        <taxon>Cestoda</taxon>
        <taxon>Eucestoda</taxon>
        <taxon>Cyclophyllidea</taxon>
        <taxon>Hymenolepididae</taxon>
        <taxon>Hymenolepis</taxon>
    </lineage>
</organism>
<dbReference type="InterPro" id="IPR044040">
    <property type="entry name" value="DUF5744"/>
</dbReference>
<keyword evidence="3" id="KW-1185">Reference proteome</keyword>
<protein>
    <recommendedName>
        <fullName evidence="1">DUF5744 domain-containing protein</fullName>
    </recommendedName>
</protein>